<comment type="function">
    <text evidence="2">Hydrolyzes RNA 2',3'-cyclic phosphodiester to an RNA 2'-phosphomonoester.</text>
</comment>
<dbReference type="Proteomes" id="UP000001436">
    <property type="component" value="Chromosome"/>
</dbReference>
<comment type="catalytic activity">
    <reaction evidence="2">
        <text>a 3'-end 2',3'-cyclophospho-ribonucleotide-RNA + H2O = a 3'-end 2'-phospho-ribonucleotide-RNA + H(+)</text>
        <dbReference type="Rhea" id="RHEA:11828"/>
        <dbReference type="Rhea" id="RHEA-COMP:10464"/>
        <dbReference type="Rhea" id="RHEA-COMP:17353"/>
        <dbReference type="ChEBI" id="CHEBI:15377"/>
        <dbReference type="ChEBI" id="CHEBI:15378"/>
        <dbReference type="ChEBI" id="CHEBI:83064"/>
        <dbReference type="ChEBI" id="CHEBI:173113"/>
        <dbReference type="EC" id="3.1.4.58"/>
    </reaction>
</comment>
<dbReference type="InterPro" id="IPR014051">
    <property type="entry name" value="Phosphoesterase_HXTX"/>
</dbReference>
<reference evidence="4 5" key="1">
    <citation type="journal article" date="2002" name="Nature">
        <title>Genome sequence of the plant pathogen Ralstonia solanacearum.</title>
        <authorList>
            <person name="Salanoubat M."/>
            <person name="Genin S."/>
            <person name="Artiguenave F."/>
            <person name="Gouzy J."/>
            <person name="Mangenot S."/>
            <person name="Arlat M."/>
            <person name="Billault A."/>
            <person name="Brottier P."/>
            <person name="Camus J.C."/>
            <person name="Cattolico L."/>
            <person name="Chandler M."/>
            <person name="Choisne N."/>
            <person name="Claudel-Renard C."/>
            <person name="Cunnac S."/>
            <person name="Demange N."/>
            <person name="Gaspin C."/>
            <person name="Lavie M."/>
            <person name="Moisan A."/>
            <person name="Robert C."/>
            <person name="Saurin W."/>
            <person name="Schiex T."/>
            <person name="Siguier P."/>
            <person name="Thebault P."/>
            <person name="Whalen M."/>
            <person name="Wincker P."/>
            <person name="Levy M."/>
            <person name="Weissenbach J."/>
            <person name="Boucher C.A."/>
        </authorList>
    </citation>
    <scope>NUCLEOTIDE SEQUENCE [LARGE SCALE GENOMIC DNA]</scope>
    <source>
        <strain evidence="5">ATCC BAA-1114 / GMI1000</strain>
    </source>
</reference>
<keyword evidence="1 2" id="KW-0378">Hydrolase</keyword>
<dbReference type="HOGENOM" id="CLU_081251_0_1_4"/>
<dbReference type="Pfam" id="PF02834">
    <property type="entry name" value="LigT_PEase"/>
    <property type="match status" value="2"/>
</dbReference>
<dbReference type="GO" id="GO:0008664">
    <property type="term" value="F:RNA 2',3'-cyclic 3'-phosphodiesterase activity"/>
    <property type="evidence" value="ECO:0007669"/>
    <property type="project" value="UniProtKB-EC"/>
</dbReference>
<dbReference type="InterPro" id="IPR009097">
    <property type="entry name" value="Cyclic_Pdiesterase"/>
</dbReference>
<name>Q8XWV6_RALN1</name>
<evidence type="ECO:0000256" key="2">
    <source>
        <dbReference type="HAMAP-Rule" id="MF_01940"/>
    </source>
</evidence>
<dbReference type="eggNOG" id="COG1514">
    <property type="taxonomic scope" value="Bacteria"/>
</dbReference>
<accession>Q8XWV6</accession>
<dbReference type="GO" id="GO:0016874">
    <property type="term" value="F:ligase activity"/>
    <property type="evidence" value="ECO:0007669"/>
    <property type="project" value="UniProtKB-KW"/>
</dbReference>
<dbReference type="InterPro" id="IPR004175">
    <property type="entry name" value="RNA_CPDase"/>
</dbReference>
<dbReference type="EnsemblBacteria" id="CAD16071">
    <property type="protein sequence ID" value="CAD16071"/>
    <property type="gene ID" value="RSc2364"/>
</dbReference>
<evidence type="ECO:0000313" key="4">
    <source>
        <dbReference type="EMBL" id="CAD16071.1"/>
    </source>
</evidence>
<keyword evidence="5" id="KW-1185">Reference proteome</keyword>
<feature type="domain" description="Phosphoesterase HXTX" evidence="3">
    <location>
        <begin position="117"/>
        <end position="195"/>
    </location>
</feature>
<dbReference type="SUPFAM" id="SSF55144">
    <property type="entry name" value="LigT-like"/>
    <property type="match status" value="1"/>
</dbReference>
<protein>
    <recommendedName>
        <fullName evidence="2">RNA 2',3'-cyclic phosphodiesterase</fullName>
        <shortName evidence="2">RNA 2',3'-CPDase</shortName>
        <ecNumber evidence="2">3.1.4.58</ecNumber>
    </recommendedName>
</protein>
<dbReference type="NCBIfam" id="TIGR02258">
    <property type="entry name" value="2_5_ligase"/>
    <property type="match status" value="1"/>
</dbReference>
<gene>
    <name evidence="4" type="ordered locus">RSc2364</name>
</gene>
<feature type="short sequence motif" description="HXTX 1" evidence="2">
    <location>
        <begin position="59"/>
        <end position="62"/>
    </location>
</feature>
<dbReference type="EC" id="3.1.4.58" evidence="2"/>
<dbReference type="HAMAP" id="MF_01940">
    <property type="entry name" value="RNA_CPDase"/>
    <property type="match status" value="1"/>
</dbReference>
<dbReference type="AlphaFoldDB" id="Q8XWV6"/>
<dbReference type="KEGG" id="rso:RSc2364"/>
<feature type="short sequence motif" description="HXTX 2" evidence="2">
    <location>
        <begin position="146"/>
        <end position="149"/>
    </location>
</feature>
<proteinExistence type="inferred from homology"/>
<feature type="active site" description="Proton donor" evidence="2">
    <location>
        <position position="59"/>
    </location>
</feature>
<dbReference type="EMBL" id="AL646052">
    <property type="protein sequence ID" value="CAD16071.1"/>
    <property type="molecule type" value="Genomic_DNA"/>
</dbReference>
<keyword evidence="4" id="KW-0436">Ligase</keyword>
<comment type="similarity">
    <text evidence="2">Belongs to the 2H phosphoesterase superfamily. ThpR family.</text>
</comment>
<feature type="active site" description="Proton acceptor" evidence="2">
    <location>
        <position position="146"/>
    </location>
</feature>
<feature type="domain" description="Phosphoesterase HXTX" evidence="3">
    <location>
        <begin position="26"/>
        <end position="110"/>
    </location>
</feature>
<evidence type="ECO:0000259" key="3">
    <source>
        <dbReference type="Pfam" id="PF02834"/>
    </source>
</evidence>
<dbReference type="Gene3D" id="3.90.1140.10">
    <property type="entry name" value="Cyclic phosphodiesterase"/>
    <property type="match status" value="1"/>
</dbReference>
<dbReference type="GO" id="GO:0004113">
    <property type="term" value="F:2',3'-cyclic-nucleotide 3'-phosphodiesterase activity"/>
    <property type="evidence" value="ECO:0007669"/>
    <property type="project" value="InterPro"/>
</dbReference>
<evidence type="ECO:0000256" key="1">
    <source>
        <dbReference type="ARBA" id="ARBA00022801"/>
    </source>
</evidence>
<dbReference type="PANTHER" id="PTHR35561:SF1">
    <property type="entry name" value="RNA 2',3'-CYCLIC PHOSPHODIESTERASE"/>
    <property type="match status" value="1"/>
</dbReference>
<dbReference type="PANTHER" id="PTHR35561">
    <property type="entry name" value="RNA 2',3'-CYCLIC PHOSPHODIESTERASE"/>
    <property type="match status" value="1"/>
</dbReference>
<organism evidence="4 5">
    <name type="scientific">Ralstonia nicotianae (strain ATCC BAA-1114 / GMI1000)</name>
    <name type="common">Ralstonia solanacearum</name>
    <dbReference type="NCBI Taxonomy" id="267608"/>
    <lineage>
        <taxon>Bacteria</taxon>
        <taxon>Pseudomonadati</taxon>
        <taxon>Pseudomonadota</taxon>
        <taxon>Betaproteobacteria</taxon>
        <taxon>Burkholderiales</taxon>
        <taxon>Burkholderiaceae</taxon>
        <taxon>Ralstonia</taxon>
        <taxon>Ralstonia solanacearum species complex</taxon>
    </lineage>
</organism>
<sequence length="207" mass="22243">MRPSTGAFQPAACVSMPHQRLFIALDPSAGTIDALRRVATPLAAQPWPHARWMPRDQWHATVRFLGATPEDGVPYWMRMLESLAGLAAERGPLGIIGAALWPSPARPRVLVVTAKPEDWAQAMASRAEALARDAGYRPETRPFQPHITLARLGGASASPACVAALETAAHALHGAAMRFDSLSLFASRTPPDGPWFERLATVRLSGG</sequence>
<evidence type="ECO:0000313" key="5">
    <source>
        <dbReference type="Proteomes" id="UP000001436"/>
    </source>
</evidence>